<keyword evidence="2" id="KW-1185">Reference proteome</keyword>
<gene>
    <name evidence="1" type="ORF">Pla108_18050</name>
</gene>
<proteinExistence type="predicted"/>
<evidence type="ECO:0008006" key="3">
    <source>
        <dbReference type="Google" id="ProtNLM"/>
    </source>
</evidence>
<dbReference type="EMBL" id="SJPR01000002">
    <property type="protein sequence ID" value="TWT97653.1"/>
    <property type="molecule type" value="Genomic_DNA"/>
</dbReference>
<dbReference type="InterPro" id="IPR032466">
    <property type="entry name" value="Metal_Hydrolase"/>
</dbReference>
<dbReference type="Gene3D" id="3.20.20.140">
    <property type="entry name" value="Metal-dependent hydrolases"/>
    <property type="match status" value="1"/>
</dbReference>
<dbReference type="Gene3D" id="1.10.2020.10">
    <property type="entry name" value="uronate isomerase, domain 2, chain A"/>
    <property type="match status" value="1"/>
</dbReference>
<comment type="caution">
    <text evidence="1">The sequence shown here is derived from an EMBL/GenBank/DDBJ whole genome shotgun (WGS) entry which is preliminary data.</text>
</comment>
<reference evidence="1 2" key="1">
    <citation type="submission" date="2019-02" db="EMBL/GenBank/DDBJ databases">
        <title>Deep-cultivation of Planctomycetes and their phenomic and genomic characterization uncovers novel biology.</title>
        <authorList>
            <person name="Wiegand S."/>
            <person name="Jogler M."/>
            <person name="Boedeker C."/>
            <person name="Pinto D."/>
            <person name="Vollmers J."/>
            <person name="Rivas-Marin E."/>
            <person name="Kohn T."/>
            <person name="Peeters S.H."/>
            <person name="Heuer A."/>
            <person name="Rast P."/>
            <person name="Oberbeckmann S."/>
            <person name="Bunk B."/>
            <person name="Jeske O."/>
            <person name="Meyerdierks A."/>
            <person name="Storesund J.E."/>
            <person name="Kallscheuer N."/>
            <person name="Luecker S."/>
            <person name="Lage O.M."/>
            <person name="Pohl T."/>
            <person name="Merkel B.J."/>
            <person name="Hornburger P."/>
            <person name="Mueller R.-W."/>
            <person name="Bruemmer F."/>
            <person name="Labrenz M."/>
            <person name="Spormann A.M."/>
            <person name="Op Den Camp H."/>
            <person name="Overmann J."/>
            <person name="Amann R."/>
            <person name="Jetten M.S.M."/>
            <person name="Mascher T."/>
            <person name="Medema M.H."/>
            <person name="Devos D.P."/>
            <person name="Kaster A.-K."/>
            <person name="Ovreas L."/>
            <person name="Rohde M."/>
            <person name="Galperin M.Y."/>
            <person name="Jogler C."/>
        </authorList>
    </citation>
    <scope>NUCLEOTIDE SEQUENCE [LARGE SCALE GENOMIC DNA]</scope>
    <source>
        <strain evidence="1 2">Pla108</strain>
    </source>
</reference>
<protein>
    <recommendedName>
        <fullName evidence="3">Glucuronate isomerase</fullName>
    </recommendedName>
</protein>
<name>A0A5C6AHJ3_9BACT</name>
<organism evidence="1 2">
    <name type="scientific">Botrimarina colliarenosi</name>
    <dbReference type="NCBI Taxonomy" id="2528001"/>
    <lineage>
        <taxon>Bacteria</taxon>
        <taxon>Pseudomonadati</taxon>
        <taxon>Planctomycetota</taxon>
        <taxon>Planctomycetia</taxon>
        <taxon>Pirellulales</taxon>
        <taxon>Lacipirellulaceae</taxon>
        <taxon>Botrimarina</taxon>
    </lineage>
</organism>
<dbReference type="SUPFAM" id="SSF51556">
    <property type="entry name" value="Metallo-dependent hydrolases"/>
    <property type="match status" value="1"/>
</dbReference>
<evidence type="ECO:0000313" key="1">
    <source>
        <dbReference type="EMBL" id="TWT97653.1"/>
    </source>
</evidence>
<dbReference type="AlphaFoldDB" id="A0A5C6AHJ3"/>
<sequence>MATLGQNLSSITSNGAAANDAVARTGAVAAIVRDAVLTQPVWDMHTHLYPPTFGTPSQSAGQPSDPNGLLLWGVDELLTYHYLVAETFRVVPNAELSYATFWSMSKQDQADHIWRQLFLERSPVSEACRGVLTTLAALGLDPGERDLGRYRRWFAEQEPSKHIDRVMELSGVSRITMTNAVFDDNERLRWLENPQVAADSRFAGVLRFDPLVRDWPAAAAMLSRWGYPATESLDEPSVQNARRFLNDWIDRVSAIYCAVSLPPTFRYESPEDGTYSSRVLSEVVLPVLAERGLPFAMMIGSQLQVNPSLRDAGDMVGMSDVNSVTRLANDFPDNRFFCTMLARENQHALAVAARKFGNLMVFGCWWFLNNPSLVDEITRMRVELLGLSFIPQHSDARVLEQLVYKWSHSRQIIADVLIDKYADIERTGWRVSEKEIRRDVRLLFEGNFSRFVEAPAP</sequence>
<dbReference type="Proteomes" id="UP000317421">
    <property type="component" value="Unassembled WGS sequence"/>
</dbReference>
<accession>A0A5C6AHJ3</accession>
<evidence type="ECO:0000313" key="2">
    <source>
        <dbReference type="Proteomes" id="UP000317421"/>
    </source>
</evidence>